<evidence type="ECO:0000256" key="6">
    <source>
        <dbReference type="ARBA" id="ARBA00067332"/>
    </source>
</evidence>
<dbReference type="GO" id="GO:0043565">
    <property type="term" value="F:sequence-specific DNA binding"/>
    <property type="evidence" value="ECO:0007669"/>
    <property type="project" value="TreeGrafter"/>
</dbReference>
<gene>
    <name evidence="9" type="ORF">GR212_21610</name>
</gene>
<dbReference type="Gene3D" id="3.40.190.290">
    <property type="match status" value="1"/>
</dbReference>
<dbReference type="AlphaFoldDB" id="A0A6L9UDA9"/>
<evidence type="ECO:0000256" key="7">
    <source>
        <dbReference type="ARBA" id="ARBA00083243"/>
    </source>
</evidence>
<evidence type="ECO:0000256" key="4">
    <source>
        <dbReference type="ARBA" id="ARBA00023163"/>
    </source>
</evidence>
<dbReference type="EMBL" id="WUEY01000010">
    <property type="protein sequence ID" value="NEI72187.1"/>
    <property type="molecule type" value="Genomic_DNA"/>
</dbReference>
<dbReference type="PANTHER" id="PTHR30537">
    <property type="entry name" value="HTH-TYPE TRANSCRIPTIONAL REGULATOR"/>
    <property type="match status" value="1"/>
</dbReference>
<comment type="similarity">
    <text evidence="1">Belongs to the LysR transcriptional regulatory family.</text>
</comment>
<dbReference type="Gene3D" id="1.10.10.10">
    <property type="entry name" value="Winged helix-like DNA-binding domain superfamily/Winged helix DNA-binding domain"/>
    <property type="match status" value="1"/>
</dbReference>
<sequence>MSILVSVADEGSLSAASRRLDLPLATVSRKISELEAHLGTRLFQRAGRGLILTEIGRDYTSACRRILEDVTEAERLASGEFRAPKGNLVVTAPLVFGRLHLLPVIVEFLKTYPEIDVRLVQSDRLFDLPEEHVDLAVRIGKPPDSSLLSRNIGTTRRVICASPGYLMEHGSPQKPDDLQQHVCVSFEGLMSTQSWSFRKDRSEENVAIHSRLAVNTAEAAIDAAVAGLGLVRVLSYQVQDLVAQGLLKTVLDEAEQDPWPISILYPSRGLVPQKVRVFLDFATRGLKRRLDPPASHAHD</sequence>
<keyword evidence="4" id="KW-0804">Transcription</keyword>
<protein>
    <recommendedName>
        <fullName evidence="6">HTH-type transcriptional regulator TtuA</fullName>
    </recommendedName>
    <alternativeName>
        <fullName evidence="7">Tartrate utilization transcriptional regulator</fullName>
    </alternativeName>
</protein>
<dbReference type="PROSITE" id="PS50931">
    <property type="entry name" value="HTH_LYSR"/>
    <property type="match status" value="1"/>
</dbReference>
<evidence type="ECO:0000256" key="3">
    <source>
        <dbReference type="ARBA" id="ARBA00023125"/>
    </source>
</evidence>
<dbReference type="InterPro" id="IPR005119">
    <property type="entry name" value="LysR_subst-bd"/>
</dbReference>
<dbReference type="FunFam" id="3.40.190.290:FF:000001">
    <property type="entry name" value="Transcriptional regulator, LysR family"/>
    <property type="match status" value="1"/>
</dbReference>
<keyword evidence="2" id="KW-0805">Transcription regulation</keyword>
<dbReference type="InterPro" id="IPR036390">
    <property type="entry name" value="WH_DNA-bd_sf"/>
</dbReference>
<dbReference type="InterPro" id="IPR036388">
    <property type="entry name" value="WH-like_DNA-bd_sf"/>
</dbReference>
<dbReference type="FunFam" id="1.10.10.10:FF:000001">
    <property type="entry name" value="LysR family transcriptional regulator"/>
    <property type="match status" value="1"/>
</dbReference>
<evidence type="ECO:0000313" key="10">
    <source>
        <dbReference type="Proteomes" id="UP000483035"/>
    </source>
</evidence>
<dbReference type="GO" id="GO:0006351">
    <property type="term" value="P:DNA-templated transcription"/>
    <property type="evidence" value="ECO:0007669"/>
    <property type="project" value="TreeGrafter"/>
</dbReference>
<evidence type="ECO:0000256" key="5">
    <source>
        <dbReference type="ARBA" id="ARBA00054626"/>
    </source>
</evidence>
<reference evidence="9 10" key="1">
    <citation type="submission" date="2019-12" db="EMBL/GenBank/DDBJ databases">
        <title>Rhizobium genotypes associated with high levels of biological nitrogen fixation by grain legumes in a temperate-maritime cropping system.</title>
        <authorList>
            <person name="Maluk M."/>
            <person name="Francesc Ferrando Molina F."/>
            <person name="Lopez Del Egido L."/>
            <person name="Lafos M."/>
            <person name="Langarica-Fuentes A."/>
            <person name="Gebre Yohannes G."/>
            <person name="Young M.W."/>
            <person name="Martin P."/>
            <person name="Gantlett R."/>
            <person name="Kenicer G."/>
            <person name="Hawes C."/>
            <person name="Begg G.S."/>
            <person name="Quilliam R.S."/>
            <person name="Squire G.R."/>
            <person name="Poole P.S."/>
            <person name="Young P.W."/>
            <person name="Iannetta P.M."/>
            <person name="James E.K."/>
        </authorList>
    </citation>
    <scope>NUCLEOTIDE SEQUENCE [LARGE SCALE GENOMIC DNA]</scope>
    <source>
        <strain evidence="9 10">JHI1118</strain>
    </source>
</reference>
<comment type="caution">
    <text evidence="9">The sequence shown here is derived from an EMBL/GenBank/DDBJ whole genome shotgun (WGS) entry which is preliminary data.</text>
</comment>
<dbReference type="Pfam" id="PF03466">
    <property type="entry name" value="LysR_substrate"/>
    <property type="match status" value="1"/>
</dbReference>
<evidence type="ECO:0000256" key="1">
    <source>
        <dbReference type="ARBA" id="ARBA00009437"/>
    </source>
</evidence>
<feature type="domain" description="HTH lysR-type" evidence="8">
    <location>
        <begin position="1"/>
        <end position="53"/>
    </location>
</feature>
<evidence type="ECO:0000259" key="8">
    <source>
        <dbReference type="PROSITE" id="PS50931"/>
    </source>
</evidence>
<comment type="function">
    <text evidence="5">Transcriptional regulator of the ttuABCDE tartrate utilization operon.</text>
</comment>
<evidence type="ECO:0000256" key="2">
    <source>
        <dbReference type="ARBA" id="ARBA00023015"/>
    </source>
</evidence>
<keyword evidence="3" id="KW-0238">DNA-binding</keyword>
<dbReference type="PANTHER" id="PTHR30537:SF5">
    <property type="entry name" value="HTH-TYPE TRANSCRIPTIONAL ACTIVATOR TTDR-RELATED"/>
    <property type="match status" value="1"/>
</dbReference>
<name>A0A6L9UDA9_9HYPH</name>
<organism evidence="9 10">
    <name type="scientific">Rhizobium lusitanum</name>
    <dbReference type="NCBI Taxonomy" id="293958"/>
    <lineage>
        <taxon>Bacteria</taxon>
        <taxon>Pseudomonadati</taxon>
        <taxon>Pseudomonadota</taxon>
        <taxon>Alphaproteobacteria</taxon>
        <taxon>Hyphomicrobiales</taxon>
        <taxon>Rhizobiaceae</taxon>
        <taxon>Rhizobium/Agrobacterium group</taxon>
        <taxon>Rhizobium</taxon>
    </lineage>
</organism>
<dbReference type="Proteomes" id="UP000483035">
    <property type="component" value="Unassembled WGS sequence"/>
</dbReference>
<dbReference type="GO" id="GO:0003700">
    <property type="term" value="F:DNA-binding transcription factor activity"/>
    <property type="evidence" value="ECO:0007669"/>
    <property type="project" value="InterPro"/>
</dbReference>
<proteinExistence type="inferred from homology"/>
<dbReference type="SUPFAM" id="SSF53850">
    <property type="entry name" value="Periplasmic binding protein-like II"/>
    <property type="match status" value="1"/>
</dbReference>
<dbReference type="SUPFAM" id="SSF46785">
    <property type="entry name" value="Winged helix' DNA-binding domain"/>
    <property type="match status" value="1"/>
</dbReference>
<accession>A0A6L9UDA9</accession>
<evidence type="ECO:0000313" key="9">
    <source>
        <dbReference type="EMBL" id="NEI72187.1"/>
    </source>
</evidence>
<dbReference type="InterPro" id="IPR058163">
    <property type="entry name" value="LysR-type_TF_proteobact-type"/>
</dbReference>
<dbReference type="CDD" id="cd08471">
    <property type="entry name" value="PBP2_CrgA_like_2"/>
    <property type="match status" value="1"/>
</dbReference>
<dbReference type="Pfam" id="PF00126">
    <property type="entry name" value="HTH_1"/>
    <property type="match status" value="1"/>
</dbReference>
<dbReference type="InterPro" id="IPR000847">
    <property type="entry name" value="LysR_HTH_N"/>
</dbReference>